<dbReference type="GO" id="GO:0015666">
    <property type="term" value="F:restriction endodeoxyribonuclease activity"/>
    <property type="evidence" value="ECO:0007669"/>
    <property type="project" value="TreeGrafter"/>
</dbReference>
<dbReference type="InterPro" id="IPR011856">
    <property type="entry name" value="tRNA_endonuc-like_dom_sf"/>
</dbReference>
<dbReference type="SUPFAM" id="SSF52980">
    <property type="entry name" value="Restriction endonuclease-like"/>
    <property type="match status" value="1"/>
</dbReference>
<dbReference type="InterPro" id="IPR052906">
    <property type="entry name" value="Type_IV_Methyl-Rstrct_Enzyme"/>
</dbReference>
<dbReference type="PANTHER" id="PTHR30015:SF7">
    <property type="entry name" value="TYPE IV METHYL-DIRECTED RESTRICTION ENZYME ECOKMRR"/>
    <property type="match status" value="1"/>
</dbReference>
<dbReference type="PANTHER" id="PTHR30015">
    <property type="entry name" value="MRR RESTRICTION SYSTEM PROTEIN"/>
    <property type="match status" value="1"/>
</dbReference>
<dbReference type="InterPro" id="IPR011335">
    <property type="entry name" value="Restrct_endonuc-II-like"/>
</dbReference>
<evidence type="ECO:0000313" key="4">
    <source>
        <dbReference type="EMBL" id="MBG6086074.1"/>
    </source>
</evidence>
<dbReference type="EMBL" id="JADOUA010000001">
    <property type="protein sequence ID" value="MBG6086074.1"/>
    <property type="molecule type" value="Genomic_DNA"/>
</dbReference>
<evidence type="ECO:0000259" key="2">
    <source>
        <dbReference type="Pfam" id="PF04471"/>
    </source>
</evidence>
<dbReference type="Pfam" id="PF14338">
    <property type="entry name" value="Mrr_N"/>
    <property type="match status" value="1"/>
</dbReference>
<feature type="domain" description="Restriction system protein Mrr-like N-terminal" evidence="3">
    <location>
        <begin position="6"/>
        <end position="90"/>
    </location>
</feature>
<name>A0A931GN55_9ACTN</name>
<dbReference type="Pfam" id="PF04471">
    <property type="entry name" value="Mrr_cat"/>
    <property type="match status" value="1"/>
</dbReference>
<dbReference type="GO" id="GO:0003677">
    <property type="term" value="F:DNA binding"/>
    <property type="evidence" value="ECO:0007669"/>
    <property type="project" value="InterPro"/>
</dbReference>
<dbReference type="Gene3D" id="3.40.1350.10">
    <property type="match status" value="1"/>
</dbReference>
<comment type="caution">
    <text evidence="4">The sequence shown here is derived from an EMBL/GenBank/DDBJ whole genome shotgun (WGS) entry which is preliminary data.</text>
</comment>
<sequence length="302" mass="33517">MPIPDYQTLMAPVLALLADGQELRLQEVRDRLAPALGISEEERQERINSGTPRFDNRVHWAVTYLYQAGLLQRPRRGVIQITDRGSEVLKANPERVDNEVLNRFEDFRAFKSRTRPGRSTPAPTEAEGQSTPQEKISSAIEEANEAVAAEVLERVQQADFVFLERLVLRVLAAMGYGGPTGSIRHLGGPGDGGVDGVIRQDPLGLDEIYVQAKRFATHRTIGRPEIQAFVGALHGAQADRGIFVTTSSFTADATDYADRVNARVVLIDGAALARLMVQHNIGVQDQERYVLKRVDEDFFEEL</sequence>
<organism evidence="4 5">
    <name type="scientific">Actinomadura viridis</name>
    <dbReference type="NCBI Taxonomy" id="58110"/>
    <lineage>
        <taxon>Bacteria</taxon>
        <taxon>Bacillati</taxon>
        <taxon>Actinomycetota</taxon>
        <taxon>Actinomycetes</taxon>
        <taxon>Streptosporangiales</taxon>
        <taxon>Thermomonosporaceae</taxon>
        <taxon>Actinomadura</taxon>
    </lineage>
</organism>
<dbReference type="Proteomes" id="UP000614047">
    <property type="component" value="Unassembled WGS sequence"/>
</dbReference>
<dbReference type="GO" id="GO:0009307">
    <property type="term" value="P:DNA restriction-modification system"/>
    <property type="evidence" value="ECO:0007669"/>
    <property type="project" value="InterPro"/>
</dbReference>
<dbReference type="AlphaFoldDB" id="A0A931GN55"/>
<gene>
    <name evidence="4" type="ORF">IW256_000187</name>
</gene>
<evidence type="ECO:0000259" key="3">
    <source>
        <dbReference type="Pfam" id="PF14338"/>
    </source>
</evidence>
<proteinExistence type="predicted"/>
<evidence type="ECO:0000256" key="1">
    <source>
        <dbReference type="SAM" id="MobiDB-lite"/>
    </source>
</evidence>
<dbReference type="RefSeq" id="WP_197009126.1">
    <property type="nucleotide sequence ID" value="NZ_BAABES010000017.1"/>
</dbReference>
<keyword evidence="5" id="KW-1185">Reference proteome</keyword>
<reference evidence="4" key="1">
    <citation type="submission" date="2020-11" db="EMBL/GenBank/DDBJ databases">
        <title>Sequencing the genomes of 1000 actinobacteria strains.</title>
        <authorList>
            <person name="Klenk H.-P."/>
        </authorList>
    </citation>
    <scope>NUCLEOTIDE SEQUENCE</scope>
    <source>
        <strain evidence="4">DSM 43175</strain>
    </source>
</reference>
<dbReference type="InterPro" id="IPR007560">
    <property type="entry name" value="Restrct_endonuc_IV_Mrr"/>
</dbReference>
<protein>
    <submittedName>
        <fullName evidence="4">Restriction system protein</fullName>
    </submittedName>
</protein>
<accession>A0A931GN55</accession>
<evidence type="ECO:0000313" key="5">
    <source>
        <dbReference type="Proteomes" id="UP000614047"/>
    </source>
</evidence>
<dbReference type="InterPro" id="IPR025745">
    <property type="entry name" value="Mrr-like_N_dom"/>
</dbReference>
<feature type="region of interest" description="Disordered" evidence="1">
    <location>
        <begin position="111"/>
        <end position="134"/>
    </location>
</feature>
<feature type="domain" description="Restriction endonuclease type IV Mrr" evidence="2">
    <location>
        <begin position="161"/>
        <end position="276"/>
    </location>
</feature>